<organism evidence="1 2">
    <name type="scientific">Clostridium chromiireducens</name>
    <dbReference type="NCBI Taxonomy" id="225345"/>
    <lineage>
        <taxon>Bacteria</taxon>
        <taxon>Bacillati</taxon>
        <taxon>Bacillota</taxon>
        <taxon>Clostridia</taxon>
        <taxon>Eubacteriales</taxon>
        <taxon>Clostridiaceae</taxon>
        <taxon>Clostridium</taxon>
    </lineage>
</organism>
<dbReference type="STRING" id="225345.CLCHR_33680"/>
<dbReference type="RefSeq" id="WP_139376254.1">
    <property type="nucleotide sequence ID" value="NZ_MZGT01000048.1"/>
</dbReference>
<dbReference type="AlphaFoldDB" id="A0A1V4IIL7"/>
<accession>A0A1V4IIL7</accession>
<dbReference type="EMBL" id="MZGT01000048">
    <property type="protein sequence ID" value="OPJ59690.1"/>
    <property type="molecule type" value="Genomic_DNA"/>
</dbReference>
<reference evidence="1 2" key="1">
    <citation type="submission" date="2017-03" db="EMBL/GenBank/DDBJ databases">
        <title>Genome sequence of Clostridium chromiireducens DSM 23318.</title>
        <authorList>
            <person name="Poehlein A."/>
            <person name="Daniel R."/>
        </authorList>
    </citation>
    <scope>NUCLEOTIDE SEQUENCE [LARGE SCALE GENOMIC DNA]</scope>
    <source>
        <strain evidence="1 2">DSM 23318</strain>
    </source>
</reference>
<dbReference type="OrthoDB" id="5486659at2"/>
<evidence type="ECO:0000313" key="2">
    <source>
        <dbReference type="Proteomes" id="UP000191056"/>
    </source>
</evidence>
<keyword evidence="2" id="KW-1185">Reference proteome</keyword>
<dbReference type="Proteomes" id="UP000191056">
    <property type="component" value="Unassembled WGS sequence"/>
</dbReference>
<gene>
    <name evidence="1" type="ORF">CLCHR_33680</name>
</gene>
<evidence type="ECO:0000313" key="1">
    <source>
        <dbReference type="EMBL" id="OPJ59690.1"/>
    </source>
</evidence>
<proteinExistence type="predicted"/>
<name>A0A1V4IIL7_9CLOT</name>
<protein>
    <submittedName>
        <fullName evidence="1">Uncharacterized protein</fullName>
    </submittedName>
</protein>
<comment type="caution">
    <text evidence="1">The sequence shown here is derived from an EMBL/GenBank/DDBJ whole genome shotgun (WGS) entry which is preliminary data.</text>
</comment>
<sequence length="108" mass="12575">MTNSNTENGTDVITNTGRFLSLMSIMEFYGKFNSQLQLLIGAPPQKIWYITSYVNIVLLAIKAYKLNDYLDIQALDKGYLIVYNFNKDKDYKEEIIHYEGKEIFIVFV</sequence>